<dbReference type="Pfam" id="PF01042">
    <property type="entry name" value="Ribonuc_L-PSP"/>
    <property type="match status" value="1"/>
</dbReference>
<gene>
    <name evidence="1" type="ORF">S7711_03605</name>
</gene>
<evidence type="ECO:0000313" key="2">
    <source>
        <dbReference type="Proteomes" id="UP000028045"/>
    </source>
</evidence>
<organism evidence="1 2">
    <name type="scientific">Stachybotrys chartarum (strain CBS 109288 / IBT 7711)</name>
    <name type="common">Toxic black mold</name>
    <name type="synonym">Stilbospora chartarum</name>
    <dbReference type="NCBI Taxonomy" id="1280523"/>
    <lineage>
        <taxon>Eukaryota</taxon>
        <taxon>Fungi</taxon>
        <taxon>Dikarya</taxon>
        <taxon>Ascomycota</taxon>
        <taxon>Pezizomycotina</taxon>
        <taxon>Sordariomycetes</taxon>
        <taxon>Hypocreomycetidae</taxon>
        <taxon>Hypocreales</taxon>
        <taxon>Stachybotryaceae</taxon>
        <taxon>Stachybotrys</taxon>
    </lineage>
</organism>
<dbReference type="InterPro" id="IPR006175">
    <property type="entry name" value="YjgF/YER057c/UK114"/>
</dbReference>
<proteinExistence type="predicted"/>
<dbReference type="PANTHER" id="PTHR43857">
    <property type="entry name" value="BLR7761 PROTEIN"/>
    <property type="match status" value="1"/>
</dbReference>
<accession>A0A084AGW0</accession>
<name>A0A084AGW0_STACB</name>
<sequence length="156" mass="17606">MSDLKYFNYEGFGEHARENYGYNQAVRIGDRIEISGQGTSAFATPKGSLTRIGGWDPETMPPQFSNDLKTQIDQVFINIDLALKAAGGKGISQVYRINSYVPNMAPESNRYIKENLNKWFPEHRPIWTAVGVEKLAFKEMLIEIEAVAHDPVKPEI</sequence>
<dbReference type="InterPro" id="IPR035959">
    <property type="entry name" value="RutC-like_sf"/>
</dbReference>
<reference evidence="1 2" key="1">
    <citation type="journal article" date="2014" name="BMC Genomics">
        <title>Comparative genome sequencing reveals chemotype-specific gene clusters in the toxigenic black mold Stachybotrys.</title>
        <authorList>
            <person name="Semeiks J."/>
            <person name="Borek D."/>
            <person name="Otwinowski Z."/>
            <person name="Grishin N.V."/>
        </authorList>
    </citation>
    <scope>NUCLEOTIDE SEQUENCE [LARGE SCALE GENOMIC DNA]</scope>
    <source>
        <strain evidence="2">CBS 109288 / IBT 7711</strain>
    </source>
</reference>
<protein>
    <submittedName>
        <fullName evidence="1">Uncharacterized protein</fullName>
    </submittedName>
</protein>
<dbReference type="Gene3D" id="3.30.1330.40">
    <property type="entry name" value="RutC-like"/>
    <property type="match status" value="1"/>
</dbReference>
<keyword evidence="2" id="KW-1185">Reference proteome</keyword>
<dbReference type="AlphaFoldDB" id="A0A084AGW0"/>
<dbReference type="HOGENOM" id="CLU_100715_1_1_1"/>
<dbReference type="SUPFAM" id="SSF55298">
    <property type="entry name" value="YjgF-like"/>
    <property type="match status" value="1"/>
</dbReference>
<evidence type="ECO:0000313" key="1">
    <source>
        <dbReference type="EMBL" id="KEY64539.1"/>
    </source>
</evidence>
<dbReference type="Proteomes" id="UP000028045">
    <property type="component" value="Unassembled WGS sequence"/>
</dbReference>
<dbReference type="EMBL" id="KL648733">
    <property type="protein sequence ID" value="KEY64539.1"/>
    <property type="molecule type" value="Genomic_DNA"/>
</dbReference>
<dbReference type="OrthoDB" id="309640at2759"/>
<dbReference type="PANTHER" id="PTHR43857:SF1">
    <property type="entry name" value="YJGH FAMILY PROTEIN"/>
    <property type="match status" value="1"/>
</dbReference>